<feature type="transmembrane region" description="Helical" evidence="2">
    <location>
        <begin position="80"/>
        <end position="100"/>
    </location>
</feature>
<evidence type="ECO:0000313" key="3">
    <source>
        <dbReference type="EMBL" id="OGL97344.1"/>
    </source>
</evidence>
<dbReference type="Proteomes" id="UP000177331">
    <property type="component" value="Unassembled WGS sequence"/>
</dbReference>
<feature type="compositionally biased region" description="Polar residues" evidence="1">
    <location>
        <begin position="110"/>
        <end position="131"/>
    </location>
</feature>
<organism evidence="3 4">
    <name type="scientific">Candidatus Uhrbacteria bacterium RIFOXYB2_FULL_45_11</name>
    <dbReference type="NCBI Taxonomy" id="1802421"/>
    <lineage>
        <taxon>Bacteria</taxon>
        <taxon>Candidatus Uhriibacteriota</taxon>
    </lineage>
</organism>
<dbReference type="PROSITE" id="PS00018">
    <property type="entry name" value="EF_HAND_1"/>
    <property type="match status" value="1"/>
</dbReference>
<dbReference type="STRING" id="1802421.A2318_02660"/>
<evidence type="ECO:0008006" key="5">
    <source>
        <dbReference type="Google" id="ProtNLM"/>
    </source>
</evidence>
<feature type="region of interest" description="Disordered" evidence="1">
    <location>
        <begin position="110"/>
        <end position="133"/>
    </location>
</feature>
<comment type="caution">
    <text evidence="3">The sequence shown here is derived from an EMBL/GenBank/DDBJ whole genome shotgun (WGS) entry which is preliminary data.</text>
</comment>
<evidence type="ECO:0000256" key="2">
    <source>
        <dbReference type="SAM" id="Phobius"/>
    </source>
</evidence>
<sequence>MADTNTPSMIIQPPKESVPDQTRVFAMPVKYRHGAVVNMVEPQKISATPVAAVQPPAPPKTLSPLPSATQVKQPAHTKKGLLIAGGIVLIALAIGGYLLLRSVQKNKQNTIPEQPSATETPVETPATSQETPDVVPVTETLPPASPFPPAATSGIDTDSDGLTDVEENIVFSTNANLPDSDGDGFLDGNEVYHGYNPNGTAPGTLILAGLAQMLQIDGFQMLYPSKWTALSAQTGIGSTISTSTGESINVSVTVKDAALPLMDWFNQVVHDGSPSSSKSRKGYPMLVAKNQLRVYIDLGTQVVTLQYDTSTKSSIDYLQTFQMMVNSVEVK</sequence>
<proteinExistence type="predicted"/>
<keyword evidence="2" id="KW-0472">Membrane</keyword>
<evidence type="ECO:0000256" key="1">
    <source>
        <dbReference type="SAM" id="MobiDB-lite"/>
    </source>
</evidence>
<dbReference type="InterPro" id="IPR018247">
    <property type="entry name" value="EF_Hand_1_Ca_BS"/>
</dbReference>
<gene>
    <name evidence="3" type="ORF">A2318_02660</name>
</gene>
<dbReference type="EMBL" id="MGFD01000050">
    <property type="protein sequence ID" value="OGL97344.1"/>
    <property type="molecule type" value="Genomic_DNA"/>
</dbReference>
<dbReference type="AlphaFoldDB" id="A0A1F7W5F6"/>
<evidence type="ECO:0000313" key="4">
    <source>
        <dbReference type="Proteomes" id="UP000177331"/>
    </source>
</evidence>
<reference evidence="3 4" key="1">
    <citation type="journal article" date="2016" name="Nat. Commun.">
        <title>Thousands of microbial genomes shed light on interconnected biogeochemical processes in an aquifer system.</title>
        <authorList>
            <person name="Anantharaman K."/>
            <person name="Brown C.T."/>
            <person name="Hug L.A."/>
            <person name="Sharon I."/>
            <person name="Castelle C.J."/>
            <person name="Probst A.J."/>
            <person name="Thomas B.C."/>
            <person name="Singh A."/>
            <person name="Wilkins M.J."/>
            <person name="Karaoz U."/>
            <person name="Brodie E.L."/>
            <person name="Williams K.H."/>
            <person name="Hubbard S.S."/>
            <person name="Banfield J.F."/>
        </authorList>
    </citation>
    <scope>NUCLEOTIDE SEQUENCE [LARGE SCALE GENOMIC DNA]</scope>
</reference>
<name>A0A1F7W5F6_9BACT</name>
<protein>
    <recommendedName>
        <fullName evidence="5">EF-hand domain-containing protein</fullName>
    </recommendedName>
</protein>
<accession>A0A1F7W5F6</accession>
<keyword evidence="2" id="KW-1133">Transmembrane helix</keyword>
<keyword evidence="2" id="KW-0812">Transmembrane</keyword>